<reference evidence="3 4" key="1">
    <citation type="submission" date="2024-05" db="EMBL/GenBank/DDBJ databases">
        <authorList>
            <person name="Liu Q."/>
            <person name="Xin Y.-H."/>
        </authorList>
    </citation>
    <scope>NUCLEOTIDE SEQUENCE [LARGE SCALE GENOMIC DNA]</scope>
    <source>
        <strain evidence="3 4">CGMCC 1.10181</strain>
    </source>
</reference>
<dbReference type="Proteomes" id="UP001419910">
    <property type="component" value="Unassembled WGS sequence"/>
</dbReference>
<feature type="compositionally biased region" description="Low complexity" evidence="1">
    <location>
        <begin position="703"/>
        <end position="725"/>
    </location>
</feature>
<keyword evidence="4" id="KW-1185">Reference proteome</keyword>
<proteinExistence type="predicted"/>
<feature type="compositionally biased region" description="Gly residues" evidence="1">
    <location>
        <begin position="691"/>
        <end position="701"/>
    </location>
</feature>
<protein>
    <recommendedName>
        <fullName evidence="5">Carbohydrate-binding domain-containing protein</fullName>
    </recommendedName>
</protein>
<feature type="region of interest" description="Disordered" evidence="1">
    <location>
        <begin position="687"/>
        <end position="737"/>
    </location>
</feature>
<sequence length="737" mass="77539">MTRYSSTLRRLAVSGSALTALLMLEGCPGASLYNARELIGFPTTALGMGTPNGVADDAGWTNGFTKFLEDGSSSPAAFMRGVADANHVYLYVEAEDSKFDSDDAVIVAFNPTGDNNKFMRLHIYPCRLSGGGVCPDTGAVPDTNLTPSVEFETGTLNAGAVTWGAKSQSPAGVVVRSATAPNHVAGRWSVEIQLDRSTYPFLAKGTFGMFVDAISVNPGGFGMSASAVQYSWPLGSFVGANASDPPAQVAIDTAALPLPRWGTATLDTATLGTGLQITGFETTGADPSLISLTQPNEFIATLANSPDGSGGPDLTNATADFQINNIGLHPDWTWTGIPPTPIPNTPQTIHPQEYVSFSSGEWQLATTGNWQGSGKTEQQFFTDNPHQCIMVNAHNLGFTTSRQYNMNFVSVNSPFDMKPEIAMSAWRKNFPQATGVTLREEFFNAPDGFTWQTTLGGAEPAGPHSWLLRSFDKPVLHLKQSVLVDEKLTLPSTSYPLDAVSLSQGKTFDLDVKPGTVTTLLADGQAMLRGRPVSAGGIGDQAARRLQIETRHVPDSLRGGRGIQTGALVGSFDGFKSQFAIGNGTTFYVPADAGKLSVRFATRVPFDKGAFTLQSIATAPTPFSVNGANLDRLRNARLPILLPVGNNLPIHIVRGSLAVGKVIVIGGHSYPVGVPMGSYGSIIRHVRDGSGVPGQPGGPSGPGTPNVPGTVVTGTTVVPKGGSPTALHNTVTPIKPR</sequence>
<dbReference type="RefSeq" id="WP_343892073.1">
    <property type="nucleotide sequence ID" value="NZ_BAAAEH010000050.1"/>
</dbReference>
<feature type="compositionally biased region" description="Polar residues" evidence="1">
    <location>
        <begin position="726"/>
        <end position="737"/>
    </location>
</feature>
<comment type="caution">
    <text evidence="3">The sequence shown here is derived from an EMBL/GenBank/DDBJ whole genome shotgun (WGS) entry which is preliminary data.</text>
</comment>
<name>A0ABU9Y778_9SPHN</name>
<evidence type="ECO:0000256" key="1">
    <source>
        <dbReference type="SAM" id="MobiDB-lite"/>
    </source>
</evidence>
<accession>A0ABU9Y778</accession>
<organism evidence="3 4">
    <name type="scientific">Sphingomonas oligophenolica</name>
    <dbReference type="NCBI Taxonomy" id="301154"/>
    <lineage>
        <taxon>Bacteria</taxon>
        <taxon>Pseudomonadati</taxon>
        <taxon>Pseudomonadota</taxon>
        <taxon>Alphaproteobacteria</taxon>
        <taxon>Sphingomonadales</taxon>
        <taxon>Sphingomonadaceae</taxon>
        <taxon>Sphingomonas</taxon>
    </lineage>
</organism>
<keyword evidence="2" id="KW-0732">Signal</keyword>
<gene>
    <name evidence="3" type="ORF">ABC974_18745</name>
</gene>
<feature type="signal peptide" evidence="2">
    <location>
        <begin position="1"/>
        <end position="19"/>
    </location>
</feature>
<feature type="chain" id="PRO_5046002874" description="Carbohydrate-binding domain-containing protein" evidence="2">
    <location>
        <begin position="20"/>
        <end position="737"/>
    </location>
</feature>
<evidence type="ECO:0000256" key="2">
    <source>
        <dbReference type="SAM" id="SignalP"/>
    </source>
</evidence>
<evidence type="ECO:0008006" key="5">
    <source>
        <dbReference type="Google" id="ProtNLM"/>
    </source>
</evidence>
<dbReference type="EMBL" id="JBDIME010000019">
    <property type="protein sequence ID" value="MEN2791676.1"/>
    <property type="molecule type" value="Genomic_DNA"/>
</dbReference>
<evidence type="ECO:0000313" key="4">
    <source>
        <dbReference type="Proteomes" id="UP001419910"/>
    </source>
</evidence>
<evidence type="ECO:0000313" key="3">
    <source>
        <dbReference type="EMBL" id="MEN2791676.1"/>
    </source>
</evidence>